<evidence type="ECO:0000256" key="4">
    <source>
        <dbReference type="ARBA" id="ARBA00022982"/>
    </source>
</evidence>
<feature type="domain" description="Cytochrome c" evidence="8">
    <location>
        <begin position="25"/>
        <end position="187"/>
    </location>
</feature>
<feature type="chain" id="PRO_5037150117" evidence="7">
    <location>
        <begin position="21"/>
        <end position="194"/>
    </location>
</feature>
<evidence type="ECO:0000256" key="5">
    <source>
        <dbReference type="ARBA" id="ARBA00023004"/>
    </source>
</evidence>
<dbReference type="AlphaFoldDB" id="A0A926NYT8"/>
<proteinExistence type="predicted"/>
<dbReference type="Pfam" id="PF13442">
    <property type="entry name" value="Cytochrome_CBB3"/>
    <property type="match status" value="1"/>
</dbReference>
<evidence type="ECO:0000256" key="1">
    <source>
        <dbReference type="ARBA" id="ARBA00022448"/>
    </source>
</evidence>
<keyword evidence="3 6" id="KW-0479">Metal-binding</keyword>
<accession>A0A926NYT8</accession>
<dbReference type="GO" id="GO:0046872">
    <property type="term" value="F:metal ion binding"/>
    <property type="evidence" value="ECO:0007669"/>
    <property type="project" value="UniProtKB-KW"/>
</dbReference>
<evidence type="ECO:0000256" key="6">
    <source>
        <dbReference type="PROSITE-ProRule" id="PRU00433"/>
    </source>
</evidence>
<dbReference type="PANTHER" id="PTHR33751">
    <property type="entry name" value="CBB3-TYPE CYTOCHROME C OXIDASE SUBUNIT FIXP"/>
    <property type="match status" value="1"/>
</dbReference>
<evidence type="ECO:0000259" key="8">
    <source>
        <dbReference type="PROSITE" id="PS51007"/>
    </source>
</evidence>
<organism evidence="9 10">
    <name type="scientific">Roseibium aggregatum</name>
    <dbReference type="NCBI Taxonomy" id="187304"/>
    <lineage>
        <taxon>Bacteria</taxon>
        <taxon>Pseudomonadati</taxon>
        <taxon>Pseudomonadota</taxon>
        <taxon>Alphaproteobacteria</taxon>
        <taxon>Hyphomicrobiales</taxon>
        <taxon>Stappiaceae</taxon>
        <taxon>Roseibium</taxon>
    </lineage>
</organism>
<keyword evidence="5 6" id="KW-0408">Iron</keyword>
<name>A0A926NYT8_9HYPH</name>
<dbReference type="EMBL" id="JABFCZ010000018">
    <property type="protein sequence ID" value="MBD1547874.1"/>
    <property type="molecule type" value="Genomic_DNA"/>
</dbReference>
<protein>
    <submittedName>
        <fullName evidence="9">Cytochrome c4</fullName>
    </submittedName>
</protein>
<dbReference type="PANTHER" id="PTHR33751:SF9">
    <property type="entry name" value="CYTOCHROME C4"/>
    <property type="match status" value="1"/>
</dbReference>
<evidence type="ECO:0000313" key="9">
    <source>
        <dbReference type="EMBL" id="MBD1547874.1"/>
    </source>
</evidence>
<dbReference type="RefSeq" id="WP_190292632.1">
    <property type="nucleotide sequence ID" value="NZ_JABFCZ010000018.1"/>
</dbReference>
<keyword evidence="4" id="KW-0249">Electron transport</keyword>
<dbReference type="Proteomes" id="UP000598467">
    <property type="component" value="Unassembled WGS sequence"/>
</dbReference>
<evidence type="ECO:0000313" key="10">
    <source>
        <dbReference type="Proteomes" id="UP000598467"/>
    </source>
</evidence>
<evidence type="ECO:0000256" key="3">
    <source>
        <dbReference type="ARBA" id="ARBA00022723"/>
    </source>
</evidence>
<evidence type="ECO:0000256" key="2">
    <source>
        <dbReference type="ARBA" id="ARBA00022617"/>
    </source>
</evidence>
<keyword evidence="2 6" id="KW-0349">Heme</keyword>
<comment type="caution">
    <text evidence="9">The sequence shown here is derived from an EMBL/GenBank/DDBJ whole genome shotgun (WGS) entry which is preliminary data.</text>
</comment>
<sequence length="194" mass="20548">MLRGVILALGGVFLAQSAFAEMPAGDPAAGRKKANMCRTCHGIEGLAKIPIAPNIGGEPASYIARQLLAFRSGARTHEMMSVVAKSLDDQTIADVAAWYSEQKASASLPAGKTDAQAPETCVPCHGAEGIATMEDAPNLAGETVMYIDTQLKAFRGGKRTHEIMSDIAADLSDDDIRALAEWYSGIKLKIEKAK</sequence>
<dbReference type="InterPro" id="IPR009056">
    <property type="entry name" value="Cyt_c-like_dom"/>
</dbReference>
<dbReference type="PROSITE" id="PS51007">
    <property type="entry name" value="CYTC"/>
    <property type="match status" value="1"/>
</dbReference>
<keyword evidence="7" id="KW-0732">Signal</keyword>
<keyword evidence="1" id="KW-0813">Transport</keyword>
<feature type="signal peptide" evidence="7">
    <location>
        <begin position="1"/>
        <end position="20"/>
    </location>
</feature>
<dbReference type="Gene3D" id="1.10.760.10">
    <property type="entry name" value="Cytochrome c-like domain"/>
    <property type="match status" value="2"/>
</dbReference>
<dbReference type="SUPFAM" id="SSF46626">
    <property type="entry name" value="Cytochrome c"/>
    <property type="match status" value="2"/>
</dbReference>
<dbReference type="InterPro" id="IPR036909">
    <property type="entry name" value="Cyt_c-like_dom_sf"/>
</dbReference>
<dbReference type="GO" id="GO:0020037">
    <property type="term" value="F:heme binding"/>
    <property type="evidence" value="ECO:0007669"/>
    <property type="project" value="InterPro"/>
</dbReference>
<dbReference type="InterPro" id="IPR050597">
    <property type="entry name" value="Cytochrome_c_Oxidase_Subunit"/>
</dbReference>
<dbReference type="GO" id="GO:0009055">
    <property type="term" value="F:electron transfer activity"/>
    <property type="evidence" value="ECO:0007669"/>
    <property type="project" value="InterPro"/>
</dbReference>
<evidence type="ECO:0000256" key="7">
    <source>
        <dbReference type="SAM" id="SignalP"/>
    </source>
</evidence>
<gene>
    <name evidence="9" type="ORF">HK439_16520</name>
</gene>
<reference evidence="9" key="1">
    <citation type="submission" date="2020-05" db="EMBL/GenBank/DDBJ databases">
        <title>Identification of trans-AT polyketide cluster in two marine bacteria, producers of a novel glutaramide-containing polyketide sesbanimide D and analogs.</title>
        <authorList>
            <person name="Kacar D."/>
            <person name="Rodriguez P."/>
            <person name="Canedo L."/>
            <person name="Gonzalez E."/>
            <person name="Galan B."/>
            <person name="De La Calle F."/>
            <person name="Garcia J.L."/>
        </authorList>
    </citation>
    <scope>NUCLEOTIDE SEQUENCE</scope>
    <source>
        <strain evidence="9">PHM038</strain>
    </source>
</reference>